<reference evidence="2" key="2">
    <citation type="submission" date="2021-04" db="EMBL/GenBank/DDBJ databases">
        <authorList>
            <person name="Gilroy R."/>
        </authorList>
    </citation>
    <scope>NUCLEOTIDE SEQUENCE</scope>
    <source>
        <strain evidence="2">CHK187-5294</strain>
    </source>
</reference>
<gene>
    <name evidence="2" type="ORF">H9727_05740</name>
</gene>
<feature type="compositionally biased region" description="Basic and acidic residues" evidence="1">
    <location>
        <begin position="372"/>
        <end position="391"/>
    </location>
</feature>
<evidence type="ECO:0000256" key="1">
    <source>
        <dbReference type="SAM" id="MobiDB-lite"/>
    </source>
</evidence>
<dbReference type="AlphaFoldDB" id="A0A9D2CZQ0"/>
<reference evidence="2" key="1">
    <citation type="journal article" date="2021" name="PeerJ">
        <title>Extensive microbial diversity within the chicken gut microbiome revealed by metagenomics and culture.</title>
        <authorList>
            <person name="Gilroy R."/>
            <person name="Ravi A."/>
            <person name="Getino M."/>
            <person name="Pursley I."/>
            <person name="Horton D.L."/>
            <person name="Alikhan N.F."/>
            <person name="Baker D."/>
            <person name="Gharbi K."/>
            <person name="Hall N."/>
            <person name="Watson M."/>
            <person name="Adriaenssens E.M."/>
            <person name="Foster-Nyarko E."/>
            <person name="Jarju S."/>
            <person name="Secka A."/>
            <person name="Antonio M."/>
            <person name="Oren A."/>
            <person name="Chaudhuri R.R."/>
            <person name="La Ragione R."/>
            <person name="Hildebrand F."/>
            <person name="Pallen M.J."/>
        </authorList>
    </citation>
    <scope>NUCLEOTIDE SEQUENCE</scope>
    <source>
        <strain evidence="2">CHK187-5294</strain>
    </source>
</reference>
<dbReference type="InterPro" id="IPR041073">
    <property type="entry name" value="MobL"/>
</dbReference>
<accession>A0A9D2CZQ0</accession>
<name>A0A9D2CZQ0_9FIRM</name>
<evidence type="ECO:0008006" key="4">
    <source>
        <dbReference type="Google" id="ProtNLM"/>
    </source>
</evidence>
<dbReference type="Proteomes" id="UP000824132">
    <property type="component" value="Unassembled WGS sequence"/>
</dbReference>
<protein>
    <recommendedName>
        <fullName evidence="4">Relaxase</fullName>
    </recommendedName>
</protein>
<dbReference type="Pfam" id="PF18555">
    <property type="entry name" value="MobL"/>
    <property type="match status" value="1"/>
</dbReference>
<dbReference type="EMBL" id="DXCL01000030">
    <property type="protein sequence ID" value="HIZ03771.1"/>
    <property type="molecule type" value="Genomic_DNA"/>
</dbReference>
<organism evidence="2 3">
    <name type="scientific">Candidatus Borkfalkia avistercoris</name>
    <dbReference type="NCBI Taxonomy" id="2838504"/>
    <lineage>
        <taxon>Bacteria</taxon>
        <taxon>Bacillati</taxon>
        <taxon>Bacillota</taxon>
        <taxon>Clostridia</taxon>
        <taxon>Christensenellales</taxon>
        <taxon>Christensenellaceae</taxon>
        <taxon>Candidatus Borkfalkia</taxon>
    </lineage>
</organism>
<evidence type="ECO:0000313" key="3">
    <source>
        <dbReference type="Proteomes" id="UP000824132"/>
    </source>
</evidence>
<comment type="caution">
    <text evidence="2">The sequence shown here is derived from an EMBL/GenBank/DDBJ whole genome shotgun (WGS) entry which is preliminary data.</text>
</comment>
<feature type="region of interest" description="Disordered" evidence="1">
    <location>
        <begin position="368"/>
        <end position="391"/>
    </location>
</feature>
<proteinExistence type="predicted"/>
<evidence type="ECO:0000313" key="2">
    <source>
        <dbReference type="EMBL" id="HIZ03771.1"/>
    </source>
</evidence>
<sequence length="391" mass="46576">MRNGEKNIYKYMTSDRKLNGENSKSDMRDMISYFEKSTGVFNGDGFISQQELKAIQERAKANKILWHGFISLNEEMSRKIDMPEKCMRLVKRTFGEFFRDMGLDPKNIDLICSLHKDRPHHLHIHFWFAEKEPKCKYRKKELEYRHKGKIEKAVIDRMHVRLNAFVDEKTDKMYMTRNEALRELKRITFPKSIVSEDEVRKELLALAKAIPKEASFFYSKKDMLPYREHIDQTVNKLLLYDKRARKADTAFYERLSSLQRKIDELCEPTKSGNHYAIDPQNISLIQELEDDYKRRQGNIVLRAVKNIKPEIYERKYRHKVNDNSLKRKLAISHYKVGKLIGSFLASFGEESEHLSRDYTNRLREIEDEMEAEREQSEGQERINSRWNFEKG</sequence>